<dbReference type="EMBL" id="SJPR01000001">
    <property type="protein sequence ID" value="TWT99741.1"/>
    <property type="molecule type" value="Genomic_DNA"/>
</dbReference>
<protein>
    <recommendedName>
        <fullName evidence="4">DUF420 domain-containing protein</fullName>
    </recommendedName>
</protein>
<dbReference type="PANTHER" id="PTHR37692">
    <property type="entry name" value="HYPOTHETICAL MEMBRANE SPANNING PROTEIN"/>
    <property type="match status" value="1"/>
</dbReference>
<keyword evidence="1" id="KW-1133">Transmembrane helix</keyword>
<proteinExistence type="predicted"/>
<keyword evidence="1" id="KW-0472">Membrane</keyword>
<dbReference type="RefSeq" id="WP_146442990.1">
    <property type="nucleotide sequence ID" value="NZ_SJPR01000001.1"/>
</dbReference>
<evidence type="ECO:0000313" key="2">
    <source>
        <dbReference type="EMBL" id="TWT99741.1"/>
    </source>
</evidence>
<dbReference type="Pfam" id="PF04238">
    <property type="entry name" value="DUF420"/>
    <property type="match status" value="1"/>
</dbReference>
<dbReference type="InterPro" id="IPR007352">
    <property type="entry name" value="DUF420"/>
</dbReference>
<feature type="transmembrane region" description="Helical" evidence="1">
    <location>
        <begin position="39"/>
        <end position="56"/>
    </location>
</feature>
<dbReference type="AlphaFoldDB" id="A0A5C6AL42"/>
<dbReference type="PANTHER" id="PTHR37692:SF1">
    <property type="entry name" value="DUF420 DOMAIN-CONTAINING PROTEIN"/>
    <property type="match status" value="1"/>
</dbReference>
<organism evidence="2 3">
    <name type="scientific">Botrimarina colliarenosi</name>
    <dbReference type="NCBI Taxonomy" id="2528001"/>
    <lineage>
        <taxon>Bacteria</taxon>
        <taxon>Pseudomonadati</taxon>
        <taxon>Planctomycetota</taxon>
        <taxon>Planctomycetia</taxon>
        <taxon>Pirellulales</taxon>
        <taxon>Lacipirellulaceae</taxon>
        <taxon>Botrimarina</taxon>
    </lineage>
</organism>
<keyword evidence="3" id="KW-1185">Reference proteome</keyword>
<dbReference type="OrthoDB" id="9811998at2"/>
<sequence length="152" mass="17528">MPHPLVHVNAGLNTLATLLLILAYVFIKQRKERLHRNTMWAALAVSAAFLGCYLYYHFMIKMTVPFTHPGAVRYVYYTILLSHVLLAMTVPFLALWSAWLGTKALSASPEESGPLRQRHRRVVRWAFPIWLYVSVTGVLVYLMLYHLYPPVE</sequence>
<feature type="transmembrane region" description="Helical" evidence="1">
    <location>
        <begin position="122"/>
        <end position="148"/>
    </location>
</feature>
<reference evidence="2 3" key="1">
    <citation type="submission" date="2019-02" db="EMBL/GenBank/DDBJ databases">
        <title>Deep-cultivation of Planctomycetes and their phenomic and genomic characterization uncovers novel biology.</title>
        <authorList>
            <person name="Wiegand S."/>
            <person name="Jogler M."/>
            <person name="Boedeker C."/>
            <person name="Pinto D."/>
            <person name="Vollmers J."/>
            <person name="Rivas-Marin E."/>
            <person name="Kohn T."/>
            <person name="Peeters S.H."/>
            <person name="Heuer A."/>
            <person name="Rast P."/>
            <person name="Oberbeckmann S."/>
            <person name="Bunk B."/>
            <person name="Jeske O."/>
            <person name="Meyerdierks A."/>
            <person name="Storesund J.E."/>
            <person name="Kallscheuer N."/>
            <person name="Luecker S."/>
            <person name="Lage O.M."/>
            <person name="Pohl T."/>
            <person name="Merkel B.J."/>
            <person name="Hornburger P."/>
            <person name="Mueller R.-W."/>
            <person name="Bruemmer F."/>
            <person name="Labrenz M."/>
            <person name="Spormann A.M."/>
            <person name="Op Den Camp H."/>
            <person name="Overmann J."/>
            <person name="Amann R."/>
            <person name="Jetten M.S.M."/>
            <person name="Mascher T."/>
            <person name="Medema M.H."/>
            <person name="Devos D.P."/>
            <person name="Kaster A.-K."/>
            <person name="Ovreas L."/>
            <person name="Rohde M."/>
            <person name="Galperin M.Y."/>
            <person name="Jogler C."/>
        </authorList>
    </citation>
    <scope>NUCLEOTIDE SEQUENCE [LARGE SCALE GENOMIC DNA]</scope>
    <source>
        <strain evidence="2 3">Pla108</strain>
    </source>
</reference>
<feature type="transmembrane region" description="Helical" evidence="1">
    <location>
        <begin position="6"/>
        <end position="27"/>
    </location>
</feature>
<feature type="transmembrane region" description="Helical" evidence="1">
    <location>
        <begin position="76"/>
        <end position="101"/>
    </location>
</feature>
<comment type="caution">
    <text evidence="2">The sequence shown here is derived from an EMBL/GenBank/DDBJ whole genome shotgun (WGS) entry which is preliminary data.</text>
</comment>
<dbReference type="Proteomes" id="UP000317421">
    <property type="component" value="Unassembled WGS sequence"/>
</dbReference>
<evidence type="ECO:0000313" key="3">
    <source>
        <dbReference type="Proteomes" id="UP000317421"/>
    </source>
</evidence>
<gene>
    <name evidence="2" type="ORF">Pla108_06840</name>
</gene>
<evidence type="ECO:0008006" key="4">
    <source>
        <dbReference type="Google" id="ProtNLM"/>
    </source>
</evidence>
<keyword evidence="1" id="KW-0812">Transmembrane</keyword>
<accession>A0A5C6AL42</accession>
<name>A0A5C6AL42_9BACT</name>
<evidence type="ECO:0000256" key="1">
    <source>
        <dbReference type="SAM" id="Phobius"/>
    </source>
</evidence>